<protein>
    <recommendedName>
        <fullName evidence="3">TonB C-terminal domain-containing protein</fullName>
    </recommendedName>
</protein>
<gene>
    <name evidence="4" type="ORF">EJB19_12120</name>
</gene>
<dbReference type="GO" id="GO:0055085">
    <property type="term" value="P:transmembrane transport"/>
    <property type="evidence" value="ECO:0007669"/>
    <property type="project" value="InterPro"/>
</dbReference>
<evidence type="ECO:0000313" key="4">
    <source>
        <dbReference type="EMBL" id="RVU87090.1"/>
    </source>
</evidence>
<feature type="compositionally biased region" description="Polar residues" evidence="1">
    <location>
        <begin position="155"/>
        <end position="168"/>
    </location>
</feature>
<organism evidence="4">
    <name type="scientific">Flavobacterium columnare</name>
    <dbReference type="NCBI Taxonomy" id="996"/>
    <lineage>
        <taxon>Bacteria</taxon>
        <taxon>Pseudomonadati</taxon>
        <taxon>Bacteroidota</taxon>
        <taxon>Flavobacteriia</taxon>
        <taxon>Flavobacteriales</taxon>
        <taxon>Flavobacteriaceae</taxon>
        <taxon>Flavobacterium</taxon>
    </lineage>
</organism>
<sequence length="277" mass="30910">MSKLNINNNEWLELVFENKNKAYGAYQLRKQDSITSIKAFLSGISFTTGLAVLPILLSSFKDKPTNTDKLNYLGDIIVTDVHLPKKEVQKQIEKQLKQIKKADVITPKTYNLINPKVVKSTEVPENNLTKPDDVDKNISENPLALQGSITGDPKGNTSEPISTVNIPSATPKEPLTPAILEKSPEFPGGLDAFIKIISSRFQTPEIEESNTFKIFVYFVVEPDGSITNISVPRNPGFDLDKEAIRVLKSIKTKWLPGIYEGRTVRTQYSLPIIIQIN</sequence>
<evidence type="ECO:0000256" key="2">
    <source>
        <dbReference type="SAM" id="Phobius"/>
    </source>
</evidence>
<comment type="caution">
    <text evidence="4">The sequence shown here is derived from an EMBL/GenBank/DDBJ whole genome shotgun (WGS) entry which is preliminary data.</text>
</comment>
<dbReference type="EMBL" id="RWGX01000005">
    <property type="protein sequence ID" value="RVU87090.1"/>
    <property type="molecule type" value="Genomic_DNA"/>
</dbReference>
<proteinExistence type="predicted"/>
<dbReference type="RefSeq" id="WP_127822320.1">
    <property type="nucleotide sequence ID" value="NZ_RWGX02000008.1"/>
</dbReference>
<feature type="domain" description="TonB C-terminal" evidence="3">
    <location>
        <begin position="214"/>
        <end position="272"/>
    </location>
</feature>
<evidence type="ECO:0000259" key="3">
    <source>
        <dbReference type="Pfam" id="PF03544"/>
    </source>
</evidence>
<dbReference type="Pfam" id="PF03544">
    <property type="entry name" value="TonB_C"/>
    <property type="match status" value="1"/>
</dbReference>
<keyword evidence="2" id="KW-0472">Membrane</keyword>
<dbReference type="InterPro" id="IPR037682">
    <property type="entry name" value="TonB_C"/>
</dbReference>
<accession>A0AA94EY68</accession>
<keyword evidence="2" id="KW-1133">Transmembrane helix</keyword>
<reference evidence="4" key="1">
    <citation type="submission" date="2018-12" db="EMBL/GenBank/DDBJ databases">
        <title>Draft genome sequence of Flaovobacterium columnare BGFS27 isolated from channel catfish in Alabama.</title>
        <authorList>
            <person name="Cai W."/>
            <person name="Arias C."/>
        </authorList>
    </citation>
    <scope>NUCLEOTIDE SEQUENCE [LARGE SCALE GENOMIC DNA]</scope>
    <source>
        <strain evidence="4">BGFS27</strain>
    </source>
</reference>
<dbReference type="AlphaFoldDB" id="A0AA94EY68"/>
<name>A0AA94EY68_9FLAO</name>
<keyword evidence="2" id="KW-0812">Transmembrane</keyword>
<dbReference type="SUPFAM" id="SSF74653">
    <property type="entry name" value="TolA/TonB C-terminal domain"/>
    <property type="match status" value="1"/>
</dbReference>
<evidence type="ECO:0000256" key="1">
    <source>
        <dbReference type="SAM" id="MobiDB-lite"/>
    </source>
</evidence>
<dbReference type="Gene3D" id="3.30.1150.10">
    <property type="match status" value="1"/>
</dbReference>
<feature type="transmembrane region" description="Helical" evidence="2">
    <location>
        <begin position="39"/>
        <end position="60"/>
    </location>
</feature>
<feature type="region of interest" description="Disordered" evidence="1">
    <location>
        <begin position="145"/>
        <end position="168"/>
    </location>
</feature>